<dbReference type="AlphaFoldDB" id="A0AAD4JT96"/>
<dbReference type="Proteomes" id="UP001200034">
    <property type="component" value="Unassembled WGS sequence"/>
</dbReference>
<keyword evidence="3" id="KW-1185">Reference proteome</keyword>
<keyword evidence="1" id="KW-0472">Membrane</keyword>
<reference evidence="2" key="1">
    <citation type="journal article" date="2021" name="Mol. Ecol. Resour.">
        <title>Phylogenomic analyses of the genus Drosophila reveals genomic signals of climate adaptation.</title>
        <authorList>
            <person name="Li F."/>
            <person name="Rane R.V."/>
            <person name="Luria V."/>
            <person name="Xiong Z."/>
            <person name="Chen J."/>
            <person name="Li Z."/>
            <person name="Catullo R.A."/>
            <person name="Griffin P.C."/>
            <person name="Schiffer M."/>
            <person name="Pearce S."/>
            <person name="Lee S.F."/>
            <person name="McElroy K."/>
            <person name="Stocker A."/>
            <person name="Shirriffs J."/>
            <person name="Cockerell F."/>
            <person name="Coppin C."/>
            <person name="Sgro C.M."/>
            <person name="Karger A."/>
            <person name="Cain J.W."/>
            <person name="Weber J.A."/>
            <person name="Santpere G."/>
            <person name="Kirschner M.W."/>
            <person name="Hoffmann A.A."/>
            <person name="Oakeshott J.G."/>
            <person name="Zhang G."/>
        </authorList>
    </citation>
    <scope>NUCLEOTIDE SEQUENCE</scope>
    <source>
        <strain evidence="2">BGI-SZ-2011g</strain>
    </source>
</reference>
<proteinExistence type="predicted"/>
<organism evidence="2 3">
    <name type="scientific">Drosophila rubida</name>
    <dbReference type="NCBI Taxonomy" id="30044"/>
    <lineage>
        <taxon>Eukaryota</taxon>
        <taxon>Metazoa</taxon>
        <taxon>Ecdysozoa</taxon>
        <taxon>Arthropoda</taxon>
        <taxon>Hexapoda</taxon>
        <taxon>Insecta</taxon>
        <taxon>Pterygota</taxon>
        <taxon>Neoptera</taxon>
        <taxon>Endopterygota</taxon>
        <taxon>Diptera</taxon>
        <taxon>Brachycera</taxon>
        <taxon>Muscomorpha</taxon>
        <taxon>Ephydroidea</taxon>
        <taxon>Drosophilidae</taxon>
        <taxon>Drosophila</taxon>
    </lineage>
</organism>
<keyword evidence="1" id="KW-1133">Transmembrane helix</keyword>
<protein>
    <submittedName>
        <fullName evidence="2">Uncharacterized protein</fullName>
    </submittedName>
</protein>
<sequence length="198" mass="20232">GMGLLGGALMGGVVGHAVAKSSAKSTAPAAAPVAQVMENGVPDAHGCYKQTIREPVAGHRKLYTETVHLVCPNVSPATNPQHVVIPAQVVPAVSHPATTLNYTHSINSTHANGTQTQAVLLHPGSGPVPAAPASSPPGINVVYGTASVTPIQHTVAAGPPRVVLLSKTIKKQKSSAATLNVSYGLLLLVVLYCLIRNF</sequence>
<accession>A0AAD4JT96</accession>
<comment type="caution">
    <text evidence="2">The sequence shown here is derived from an EMBL/GenBank/DDBJ whole genome shotgun (WGS) entry which is preliminary data.</text>
</comment>
<evidence type="ECO:0000313" key="2">
    <source>
        <dbReference type="EMBL" id="KAH8359288.1"/>
    </source>
</evidence>
<feature type="non-terminal residue" evidence="2">
    <location>
        <position position="1"/>
    </location>
</feature>
<gene>
    <name evidence="2" type="ORF">KR093_005667</name>
</gene>
<name>A0AAD4JT96_9MUSC</name>
<evidence type="ECO:0000256" key="1">
    <source>
        <dbReference type="SAM" id="Phobius"/>
    </source>
</evidence>
<dbReference type="EMBL" id="JAJJHW010003409">
    <property type="protein sequence ID" value="KAH8359288.1"/>
    <property type="molecule type" value="Genomic_DNA"/>
</dbReference>
<evidence type="ECO:0000313" key="3">
    <source>
        <dbReference type="Proteomes" id="UP001200034"/>
    </source>
</evidence>
<feature type="transmembrane region" description="Helical" evidence="1">
    <location>
        <begin position="176"/>
        <end position="195"/>
    </location>
</feature>
<keyword evidence="1" id="KW-0812">Transmembrane</keyword>